<keyword evidence="3" id="KW-1185">Reference proteome</keyword>
<organism evidence="2 3">
    <name type="scientific">Sphaerimonospora thailandensis</name>
    <dbReference type="NCBI Taxonomy" id="795644"/>
    <lineage>
        <taxon>Bacteria</taxon>
        <taxon>Bacillati</taxon>
        <taxon>Actinomycetota</taxon>
        <taxon>Actinomycetes</taxon>
        <taxon>Streptosporangiales</taxon>
        <taxon>Streptosporangiaceae</taxon>
        <taxon>Sphaerimonospora</taxon>
    </lineage>
</organism>
<dbReference type="AlphaFoldDB" id="A0A8J3RBX4"/>
<sequence>MAVHMTPHITASGPAAIVRIDTGGMKIRIGVRQPESCRSETALFGSVPSDRLEWVEGAARQWRAQHLRQFSRRRARDTASKTSPVILILRAEPKRRPVSPRS</sequence>
<gene>
    <name evidence="2" type="ORF">Mth01_42480</name>
</gene>
<proteinExistence type="predicted"/>
<evidence type="ECO:0000256" key="1">
    <source>
        <dbReference type="SAM" id="MobiDB-lite"/>
    </source>
</evidence>
<dbReference type="EMBL" id="BOOG01000043">
    <property type="protein sequence ID" value="GIH71995.1"/>
    <property type="molecule type" value="Genomic_DNA"/>
</dbReference>
<reference evidence="2" key="1">
    <citation type="submission" date="2021-01" db="EMBL/GenBank/DDBJ databases">
        <title>Whole genome shotgun sequence of Sphaerimonospora thailandensis NBRC 107569.</title>
        <authorList>
            <person name="Komaki H."/>
            <person name="Tamura T."/>
        </authorList>
    </citation>
    <scope>NUCLEOTIDE SEQUENCE</scope>
    <source>
        <strain evidence="2">NBRC 107569</strain>
    </source>
</reference>
<comment type="caution">
    <text evidence="2">The sequence shown here is derived from an EMBL/GenBank/DDBJ whole genome shotgun (WGS) entry which is preliminary data.</text>
</comment>
<evidence type="ECO:0000313" key="2">
    <source>
        <dbReference type="EMBL" id="GIH71995.1"/>
    </source>
</evidence>
<evidence type="ECO:0000313" key="3">
    <source>
        <dbReference type="Proteomes" id="UP000610966"/>
    </source>
</evidence>
<feature type="region of interest" description="Disordered" evidence="1">
    <location>
        <begin position="72"/>
        <end position="102"/>
    </location>
</feature>
<accession>A0A8J3RBX4</accession>
<dbReference type="Proteomes" id="UP000610966">
    <property type="component" value="Unassembled WGS sequence"/>
</dbReference>
<name>A0A8J3RBX4_9ACTN</name>
<protein>
    <submittedName>
        <fullName evidence="2">Uncharacterized protein</fullName>
    </submittedName>
</protein>